<dbReference type="Proteomes" id="UP000292702">
    <property type="component" value="Unassembled WGS sequence"/>
</dbReference>
<evidence type="ECO:0000313" key="2">
    <source>
        <dbReference type="EMBL" id="TCD63809.1"/>
    </source>
</evidence>
<feature type="region of interest" description="Disordered" evidence="1">
    <location>
        <begin position="308"/>
        <end position="364"/>
    </location>
</feature>
<feature type="region of interest" description="Disordered" evidence="1">
    <location>
        <begin position="478"/>
        <end position="518"/>
    </location>
</feature>
<dbReference type="EMBL" id="RWJN01000274">
    <property type="protein sequence ID" value="TCD63809.1"/>
    <property type="molecule type" value="Genomic_DNA"/>
</dbReference>
<dbReference type="PRINTS" id="PR01217">
    <property type="entry name" value="PRICHEXTENSN"/>
</dbReference>
<dbReference type="InterPro" id="IPR051425">
    <property type="entry name" value="Formin_Homology"/>
</dbReference>
<gene>
    <name evidence="2" type="ORF">EIP91_004931</name>
</gene>
<dbReference type="AlphaFoldDB" id="A0A4R0RGA7"/>
<reference evidence="2 3" key="1">
    <citation type="submission" date="2018-11" db="EMBL/GenBank/DDBJ databases">
        <title>Genome assembly of Steccherinum ochraceum LE-BIN_3174, the white-rot fungus of the Steccherinaceae family (The Residual Polyporoid clade, Polyporales, Basidiomycota).</title>
        <authorList>
            <person name="Fedorova T.V."/>
            <person name="Glazunova O.A."/>
            <person name="Landesman E.O."/>
            <person name="Moiseenko K.V."/>
            <person name="Psurtseva N.V."/>
            <person name="Savinova O.S."/>
            <person name="Shakhova N.V."/>
            <person name="Tyazhelova T.V."/>
            <person name="Vasina D.V."/>
        </authorList>
    </citation>
    <scope>NUCLEOTIDE SEQUENCE [LARGE SCALE GENOMIC DNA]</scope>
    <source>
        <strain evidence="2 3">LE-BIN_3174</strain>
    </source>
</reference>
<dbReference type="STRING" id="92696.A0A4R0RGA7"/>
<feature type="region of interest" description="Disordered" evidence="1">
    <location>
        <begin position="397"/>
        <end position="425"/>
    </location>
</feature>
<protein>
    <submittedName>
        <fullName evidence="2">Uncharacterized protein</fullName>
    </submittedName>
</protein>
<evidence type="ECO:0000313" key="3">
    <source>
        <dbReference type="Proteomes" id="UP000292702"/>
    </source>
</evidence>
<accession>A0A4R0RGA7</accession>
<dbReference type="PANTHER" id="PTHR45725:SF1">
    <property type="entry name" value="DISHEVELLED ASSOCIATED ACTIVATOR OF MORPHOGENESIS, ISOFORM D"/>
    <property type="match status" value="1"/>
</dbReference>
<sequence length="1017" mass="114961">MASQLPPLPPFRSYVDFYENNVVKVVNAVYIPQNIPSYIHPSWDEAPSLELKYEMFSPRNYLNDNFFYLVWLIRDPFQIHEPLSEYTQCLQYASHHALPIVMEFSDAGPVFVLERTVQEKWRATEALLNKAIDALDPLVFLDVPGVGQPRTWPIRVQAVQCGYTTPQPVKVHMVHAAWRSRNALLAMYAYLAFLLAVCRSRPVPKWREVLLAATNHNFTNWARTTSLLSSYSPNMRLGGLVNTVRALRLPKWPQFWGALLYSRIPLWIIYGWKKETFKEQVDMTVLDPRLALTVEEFEKLEAQMATEAAHRRSAAPALDAPTTTSSSDARPSAPSSSGTLPSTSSDPPPLAPAQSAAPAPSSVKLDIEKYPRAQARAKQHRGETWQEFFKRRAANNELLRQRETPQQRQAREQRKKANSGHQPTKKSGVFQWILVDYPENYRVRTWVNRGDVEAQWEDRHGQRRYDEFNDEWDICSEFGPDDARWDDDPDDDVDECGFPNVPPEPEPETSPDEEPMDIDHETLTLEYQTLTSESECQTLVPAPPPSPPPPPPPREPSPAPAPAPVPAPTYAPPIVVPRPPPPPPPRDPSPAPAPAPAPAPHRDPSPSPSPSLAPPPALPTPSVPAPPVSQQLTVQQLVDILVPTSSIAYMQWDNPNDFDEVLRYHYGVYSDFETPAPLEDGVKALGWQSESVPAHLAARAKYLNHIPRPLFAAVPLPGVSRVRRRRYAQGVWDLLPTRSGEYFTVSNESDANFPWLLAVHDPTVLTHLLRRCGEAPIREILTDLSAQGMEYTLYRNRLAFPSELNLVPHTQDIHLRNISHGWVPRGGQLGPEEYQMFTHSLRQFFAEPYRIRAAMQAGGILWRLACQYGEHRPDLHLTGPDLESLEHGGCPQFTTVDNHYLEYWEDVLSEDEISYLCGRYNDDTDRPPTQEPSHLWWWPPPTHWASSGLYTGYWTPACEKWFSRRLELILAGKQGPQTAAKLRSSIRYAQKHTAAVNAANRAHSLALLDAHLPPSSR</sequence>
<feature type="compositionally biased region" description="Basic and acidic residues" evidence="1">
    <location>
        <begin position="399"/>
        <end position="412"/>
    </location>
</feature>
<feature type="compositionally biased region" description="Pro residues" evidence="1">
    <location>
        <begin position="541"/>
        <end position="627"/>
    </location>
</feature>
<feature type="compositionally biased region" description="Low complexity" evidence="1">
    <location>
        <begin position="314"/>
        <end position="345"/>
    </location>
</feature>
<name>A0A4R0RGA7_9APHY</name>
<evidence type="ECO:0000256" key="1">
    <source>
        <dbReference type="SAM" id="MobiDB-lite"/>
    </source>
</evidence>
<keyword evidence="3" id="KW-1185">Reference proteome</keyword>
<feature type="region of interest" description="Disordered" evidence="1">
    <location>
        <begin position="534"/>
        <end position="628"/>
    </location>
</feature>
<comment type="caution">
    <text evidence="2">The sequence shown here is derived from an EMBL/GenBank/DDBJ whole genome shotgun (WGS) entry which is preliminary data.</text>
</comment>
<feature type="compositionally biased region" description="Low complexity" evidence="1">
    <location>
        <begin position="352"/>
        <end position="362"/>
    </location>
</feature>
<dbReference type="PANTHER" id="PTHR45725">
    <property type="entry name" value="FORMIN HOMOLOGY 2 FAMILY MEMBER"/>
    <property type="match status" value="1"/>
</dbReference>
<organism evidence="2 3">
    <name type="scientific">Steccherinum ochraceum</name>
    <dbReference type="NCBI Taxonomy" id="92696"/>
    <lineage>
        <taxon>Eukaryota</taxon>
        <taxon>Fungi</taxon>
        <taxon>Dikarya</taxon>
        <taxon>Basidiomycota</taxon>
        <taxon>Agaricomycotina</taxon>
        <taxon>Agaricomycetes</taxon>
        <taxon>Polyporales</taxon>
        <taxon>Steccherinaceae</taxon>
        <taxon>Steccherinum</taxon>
    </lineage>
</organism>
<proteinExistence type="predicted"/>
<feature type="compositionally biased region" description="Acidic residues" evidence="1">
    <location>
        <begin position="505"/>
        <end position="516"/>
    </location>
</feature>
<feature type="compositionally biased region" description="Acidic residues" evidence="1">
    <location>
        <begin position="484"/>
        <end position="495"/>
    </location>
</feature>
<dbReference type="OrthoDB" id="2746967at2759"/>